<gene>
    <name evidence="2" type="ORF">EHW89_04445</name>
</gene>
<keyword evidence="1" id="KW-0472">Membrane</keyword>
<evidence type="ECO:0000256" key="1">
    <source>
        <dbReference type="SAM" id="Phobius"/>
    </source>
</evidence>
<dbReference type="KEGG" id="spei:EHW89_04445"/>
<keyword evidence="1" id="KW-1133">Transmembrane helix</keyword>
<feature type="transmembrane region" description="Helical" evidence="1">
    <location>
        <begin position="195"/>
        <end position="215"/>
    </location>
</feature>
<dbReference type="Pfam" id="PF10947">
    <property type="entry name" value="DUF2628"/>
    <property type="match status" value="1"/>
</dbReference>
<evidence type="ECO:0000313" key="3">
    <source>
        <dbReference type="Proteomes" id="UP000272924"/>
    </source>
</evidence>
<dbReference type="Proteomes" id="UP000272924">
    <property type="component" value="Chromosome"/>
</dbReference>
<proteinExistence type="predicted"/>
<dbReference type="EMBL" id="CP034543">
    <property type="protein sequence ID" value="AZQ41748.1"/>
    <property type="molecule type" value="Genomic_DNA"/>
</dbReference>
<reference evidence="3" key="1">
    <citation type="submission" date="2018-12" db="EMBL/GenBank/DDBJ databases">
        <title>Genome sequencing of Streptococcus sp. KCOM 2412 (= ChDC F135).</title>
        <authorList>
            <person name="Kook J.-K."/>
            <person name="Park S.-N."/>
            <person name="Lim Y.K."/>
        </authorList>
    </citation>
    <scope>NUCLEOTIDE SEQUENCE [LARGE SCALE GENOMIC DNA]</scope>
    <source>
        <strain evidence="3">KCOM 2412</strain>
    </source>
</reference>
<keyword evidence="3" id="KW-1185">Reference proteome</keyword>
<name>A0A3Q9F3B5_9STRE</name>
<accession>A0A3Q9F3B5</accession>
<sequence length="246" mass="27564">MFCKTCGKEVNQNAEFCLNCGVNPQSGNAHCHNCGVNTNPEQVVCVACGVNLEQRNASNGYNSAESSKAFCKSCGSKVNEKAEICMTCGINPLNGHNYCQNCGAPTKAEQEICTSCGVRVSGMKINSRARGRESFGSTMGSFSYGSYSEYYQNEFSAIERSNEEYQGKFNWLAFLFTPIWLLTKGMWQLALIVSVIYFFPLVGVLVALIFCFLIGRKANYLYYRKEKYGEQLPKDWSIFFDFINQK</sequence>
<protein>
    <submittedName>
        <fullName evidence="2">DUF2628 domain-containing protein</fullName>
    </submittedName>
</protein>
<evidence type="ECO:0000313" key="2">
    <source>
        <dbReference type="EMBL" id="AZQ41748.1"/>
    </source>
</evidence>
<dbReference type="InterPro" id="IPR024399">
    <property type="entry name" value="DUF2628"/>
</dbReference>
<organism evidence="2 3">
    <name type="scientific">Streptococcus periodonticum</name>
    <dbReference type="NCBI Taxonomy" id="2490633"/>
    <lineage>
        <taxon>Bacteria</taxon>
        <taxon>Bacillati</taxon>
        <taxon>Bacillota</taxon>
        <taxon>Bacilli</taxon>
        <taxon>Lactobacillales</taxon>
        <taxon>Streptococcaceae</taxon>
        <taxon>Streptococcus</taxon>
    </lineage>
</organism>
<dbReference type="AlphaFoldDB" id="A0A3Q9F3B5"/>
<feature type="transmembrane region" description="Helical" evidence="1">
    <location>
        <begin position="169"/>
        <end position="189"/>
    </location>
</feature>
<dbReference type="RefSeq" id="WP_126466905.1">
    <property type="nucleotide sequence ID" value="NZ_CP034543.1"/>
</dbReference>
<keyword evidence="1" id="KW-0812">Transmembrane</keyword>